<reference evidence="2" key="1">
    <citation type="submission" date="2021-06" db="EMBL/GenBank/DDBJ databases">
        <title>Comparative genomics, transcriptomics and evolutionary studies reveal genomic signatures of adaptation to plant cell wall in hemibiotrophic fungi.</title>
        <authorList>
            <consortium name="DOE Joint Genome Institute"/>
            <person name="Baroncelli R."/>
            <person name="Diaz J.F."/>
            <person name="Benocci T."/>
            <person name="Peng M."/>
            <person name="Battaglia E."/>
            <person name="Haridas S."/>
            <person name="Andreopoulos W."/>
            <person name="Labutti K."/>
            <person name="Pangilinan J."/>
            <person name="Floch G.L."/>
            <person name="Makela M.R."/>
            <person name="Henrissat B."/>
            <person name="Grigoriev I.V."/>
            <person name="Crouch J.A."/>
            <person name="De Vries R.P."/>
            <person name="Sukno S.A."/>
            <person name="Thon M.R."/>
        </authorList>
    </citation>
    <scope>NUCLEOTIDE SEQUENCE</scope>
    <source>
        <strain evidence="2">CBS 125086</strain>
    </source>
</reference>
<dbReference type="EMBL" id="JAHLJV010000002">
    <property type="protein sequence ID" value="KAK1599757.1"/>
    <property type="molecule type" value="Genomic_DNA"/>
</dbReference>
<keyword evidence="1" id="KW-0472">Membrane</keyword>
<evidence type="ECO:0000256" key="1">
    <source>
        <dbReference type="SAM" id="Phobius"/>
    </source>
</evidence>
<keyword evidence="1" id="KW-1133">Transmembrane helix</keyword>
<dbReference type="GeneID" id="85440796"/>
<keyword evidence="1" id="KW-0812">Transmembrane</keyword>
<dbReference type="RefSeq" id="XP_060420346.1">
    <property type="nucleotide sequence ID" value="XM_060556556.1"/>
</dbReference>
<gene>
    <name evidence="2" type="ORF">LY79DRAFT_536012</name>
</gene>
<evidence type="ECO:0000313" key="3">
    <source>
        <dbReference type="Proteomes" id="UP001230504"/>
    </source>
</evidence>
<dbReference type="Proteomes" id="UP001230504">
    <property type="component" value="Unassembled WGS sequence"/>
</dbReference>
<proteinExistence type="predicted"/>
<sequence>MYACVYYVYIRMVCVCACARWSLIVPFAGCLGNQTPRFPSMCHPPFVPFRCETFVGGISVTGHLDRVCLMTRLFCRLPRLCVCACV</sequence>
<protein>
    <submittedName>
        <fullName evidence="2">Uncharacterized protein</fullName>
    </submittedName>
</protein>
<feature type="transmembrane region" description="Helical" evidence="1">
    <location>
        <begin position="6"/>
        <end position="31"/>
    </location>
</feature>
<evidence type="ECO:0000313" key="2">
    <source>
        <dbReference type="EMBL" id="KAK1599757.1"/>
    </source>
</evidence>
<accession>A0AAD8QE36</accession>
<name>A0AAD8QE36_9PEZI</name>
<keyword evidence="3" id="KW-1185">Reference proteome</keyword>
<dbReference type="AlphaFoldDB" id="A0AAD8QE36"/>
<organism evidence="2 3">
    <name type="scientific">Colletotrichum navitas</name>
    <dbReference type="NCBI Taxonomy" id="681940"/>
    <lineage>
        <taxon>Eukaryota</taxon>
        <taxon>Fungi</taxon>
        <taxon>Dikarya</taxon>
        <taxon>Ascomycota</taxon>
        <taxon>Pezizomycotina</taxon>
        <taxon>Sordariomycetes</taxon>
        <taxon>Hypocreomycetidae</taxon>
        <taxon>Glomerellales</taxon>
        <taxon>Glomerellaceae</taxon>
        <taxon>Colletotrichum</taxon>
        <taxon>Colletotrichum graminicola species complex</taxon>
    </lineage>
</organism>
<comment type="caution">
    <text evidence="2">The sequence shown here is derived from an EMBL/GenBank/DDBJ whole genome shotgun (WGS) entry which is preliminary data.</text>
</comment>